<protein>
    <submittedName>
        <fullName evidence="6">HK97 family phage prohead protease</fullName>
    </submittedName>
</protein>
<evidence type="ECO:0000256" key="4">
    <source>
        <dbReference type="SAM" id="MobiDB-lite"/>
    </source>
</evidence>
<evidence type="ECO:0000313" key="7">
    <source>
        <dbReference type="Proteomes" id="UP001236806"/>
    </source>
</evidence>
<dbReference type="RefSeq" id="WP_306633661.1">
    <property type="nucleotide sequence ID" value="NZ_JAUSXB010000001.1"/>
</dbReference>
<keyword evidence="3" id="KW-0378">Hydrolase</keyword>
<proteinExistence type="predicted"/>
<dbReference type="Pfam" id="PF04586">
    <property type="entry name" value="Peptidase_S78"/>
    <property type="match status" value="1"/>
</dbReference>
<dbReference type="Proteomes" id="UP001236806">
    <property type="component" value="Unassembled WGS sequence"/>
</dbReference>
<feature type="region of interest" description="Disordered" evidence="4">
    <location>
        <begin position="248"/>
        <end position="305"/>
    </location>
</feature>
<keyword evidence="7" id="KW-1185">Reference proteome</keyword>
<evidence type="ECO:0000259" key="5">
    <source>
        <dbReference type="Pfam" id="PF04586"/>
    </source>
</evidence>
<feature type="compositionally biased region" description="Basic and acidic residues" evidence="4">
    <location>
        <begin position="288"/>
        <end position="305"/>
    </location>
</feature>
<evidence type="ECO:0000256" key="1">
    <source>
        <dbReference type="ARBA" id="ARBA00022612"/>
    </source>
</evidence>
<dbReference type="EMBL" id="JAUSXB010000001">
    <property type="protein sequence ID" value="MDQ0672945.1"/>
    <property type="molecule type" value="Genomic_DNA"/>
</dbReference>
<evidence type="ECO:0000313" key="6">
    <source>
        <dbReference type="EMBL" id="MDQ0672945.1"/>
    </source>
</evidence>
<evidence type="ECO:0000256" key="3">
    <source>
        <dbReference type="ARBA" id="ARBA00022801"/>
    </source>
</evidence>
<gene>
    <name evidence="6" type="ORF">QFZ36_000506</name>
</gene>
<feature type="compositionally biased region" description="Acidic residues" evidence="4">
    <location>
        <begin position="258"/>
        <end position="268"/>
    </location>
</feature>
<dbReference type="GO" id="GO:0008233">
    <property type="term" value="F:peptidase activity"/>
    <property type="evidence" value="ECO:0007669"/>
    <property type="project" value="UniProtKB-KW"/>
</dbReference>
<organism evidence="6 7">
    <name type="scientific">Pseudarthrobacter siccitolerans</name>
    <dbReference type="NCBI Taxonomy" id="861266"/>
    <lineage>
        <taxon>Bacteria</taxon>
        <taxon>Bacillati</taxon>
        <taxon>Actinomycetota</taxon>
        <taxon>Actinomycetes</taxon>
        <taxon>Micrococcales</taxon>
        <taxon>Micrococcaceae</taxon>
        <taxon>Pseudarthrobacter</taxon>
    </lineage>
</organism>
<dbReference type="GO" id="GO:0006508">
    <property type="term" value="P:proteolysis"/>
    <property type="evidence" value="ECO:0007669"/>
    <property type="project" value="UniProtKB-KW"/>
</dbReference>
<feature type="domain" description="Prohead serine protease" evidence="5">
    <location>
        <begin position="105"/>
        <end position="184"/>
    </location>
</feature>
<feature type="compositionally biased region" description="Acidic residues" evidence="4">
    <location>
        <begin position="276"/>
        <end position="287"/>
    </location>
</feature>
<comment type="caution">
    <text evidence="6">The sequence shown here is derived from an EMBL/GenBank/DDBJ whole genome shotgun (WGS) entry which is preliminary data.</text>
</comment>
<sequence>MKTVAGIEQDREQATASVFGKSVRIEQKLEELEGKKPETIRTVIPFQIKSLNEDDRTIEFIGSTKAKDSYGDVIEQAGWELKRFLGNPVVPWGHNYSMPPVAKALEVGIKDGNLTFKAQFATKDEYEWADTIFKLYKGGYLRAFSVGFIPLEYDGDWMTGYTFTKCELLEVSCVTVPANPEALVLGFKDGTFSENERKAMMSQAHKLIKALTESDENSDNEDMELKEAVTELTTQVKTLTELLTAKAEEPAEIVNDQTEADAAEATEVTEDKSELEASDGTEVEGETEDKAEGEAEPEIKSLTADEVREAVRAGVKSEIDYKLGKID</sequence>
<reference evidence="6 7" key="1">
    <citation type="submission" date="2023-07" db="EMBL/GenBank/DDBJ databases">
        <title>Comparative genomics of wheat-associated soil bacteria to identify genetic determinants of phenazine resistance.</title>
        <authorList>
            <person name="Mouncey N."/>
        </authorList>
    </citation>
    <scope>NUCLEOTIDE SEQUENCE [LARGE SCALE GENOMIC DNA]</scope>
    <source>
        <strain evidence="6 7">W1I3</strain>
    </source>
</reference>
<keyword evidence="2 6" id="KW-0645">Protease</keyword>
<keyword evidence="1" id="KW-1188">Viral release from host cell</keyword>
<dbReference type="InterPro" id="IPR054613">
    <property type="entry name" value="Peptidase_S78_dom"/>
</dbReference>
<name>A0ABU0PG48_9MICC</name>
<accession>A0ABU0PG48</accession>
<evidence type="ECO:0000256" key="2">
    <source>
        <dbReference type="ARBA" id="ARBA00022670"/>
    </source>
</evidence>